<sequence length="186" mass="21656">MPEHCAANSCFSRRTVENRARGITFHKFPKDKEMRRKWEISLQREEFTASNTSVLCSEHFKQDDFDRTGQIVRLRNEVIPSIFSFPVHLQRVVKHHSNHAHPSVCQDHGYALPTSPFSLKTRLSEALARVESLERDKKNSMAREKRAKTTVRNLLGDLREKNVINEELKLKLDLYSGVQCKQQIEL</sequence>
<dbReference type="PANTHER" id="PTHR47696">
    <property type="entry name" value="THAP DOMAIN-CONTAINING PROTEIN 2"/>
    <property type="match status" value="1"/>
</dbReference>
<dbReference type="InterPro" id="IPR006612">
    <property type="entry name" value="THAP_Znf"/>
</dbReference>
<evidence type="ECO:0000256" key="4">
    <source>
        <dbReference type="ARBA" id="ARBA00023125"/>
    </source>
</evidence>
<dbReference type="Pfam" id="PF05485">
    <property type="entry name" value="THAP"/>
    <property type="match status" value="1"/>
</dbReference>
<dbReference type="Gene3D" id="6.20.210.20">
    <property type="entry name" value="THAP domain"/>
    <property type="match status" value="1"/>
</dbReference>
<dbReference type="SUPFAM" id="SSF57716">
    <property type="entry name" value="Glucocorticoid receptor-like (DNA-binding domain)"/>
    <property type="match status" value="1"/>
</dbReference>
<reference evidence="7" key="3">
    <citation type="submission" date="2025-09" db="UniProtKB">
        <authorList>
            <consortium name="Ensembl"/>
        </authorList>
    </citation>
    <scope>IDENTIFICATION</scope>
</reference>
<reference evidence="7 8" key="1">
    <citation type="journal article" date="2014" name="Nat. Genet.">
        <title>Whole-genome sequence of a flatfish provides insights into ZW sex chromosome evolution and adaptation to a benthic lifestyle.</title>
        <authorList>
            <person name="Chen S."/>
            <person name="Zhang G."/>
            <person name="Shao C."/>
            <person name="Huang Q."/>
            <person name="Liu G."/>
            <person name="Zhang P."/>
            <person name="Song W."/>
            <person name="An N."/>
            <person name="Chalopin D."/>
            <person name="Volff J.N."/>
            <person name="Hong Y."/>
            <person name="Li Q."/>
            <person name="Sha Z."/>
            <person name="Zhou H."/>
            <person name="Xie M."/>
            <person name="Yu Q."/>
            <person name="Liu Y."/>
            <person name="Xiang H."/>
            <person name="Wang N."/>
            <person name="Wu K."/>
            <person name="Yang C."/>
            <person name="Zhou Q."/>
            <person name="Liao X."/>
            <person name="Yang L."/>
            <person name="Hu Q."/>
            <person name="Zhang J."/>
            <person name="Meng L."/>
            <person name="Jin L."/>
            <person name="Tian Y."/>
            <person name="Lian J."/>
            <person name="Yang J."/>
            <person name="Miao G."/>
            <person name="Liu S."/>
            <person name="Liang Z."/>
            <person name="Yan F."/>
            <person name="Li Y."/>
            <person name="Sun B."/>
            <person name="Zhang H."/>
            <person name="Zhang J."/>
            <person name="Zhu Y."/>
            <person name="Du M."/>
            <person name="Zhao Y."/>
            <person name="Schartl M."/>
            <person name="Tang Q."/>
            <person name="Wang J."/>
        </authorList>
    </citation>
    <scope>NUCLEOTIDE SEQUENCE</scope>
</reference>
<dbReference type="PANTHER" id="PTHR47696:SF2">
    <property type="entry name" value="PROVISIONAL ORTHOLOG OF THAP DOMAIN CONTAINING 1"/>
    <property type="match status" value="1"/>
</dbReference>
<dbReference type="AlphaFoldDB" id="A0A3P8UQY3"/>
<dbReference type="Ensembl" id="ENSCSET00000005664.1">
    <property type="protein sequence ID" value="ENSCSEP00000005603.1"/>
    <property type="gene ID" value="ENSCSEG00000003623.1"/>
</dbReference>
<dbReference type="InterPro" id="IPR026521">
    <property type="entry name" value="THAP2"/>
</dbReference>
<dbReference type="SMART" id="SM00692">
    <property type="entry name" value="DM3"/>
    <property type="match status" value="1"/>
</dbReference>
<dbReference type="GO" id="GO:0008270">
    <property type="term" value="F:zinc ion binding"/>
    <property type="evidence" value="ECO:0007669"/>
    <property type="project" value="UniProtKB-KW"/>
</dbReference>
<dbReference type="STRING" id="244447.ENSCSEP00000005603"/>
<dbReference type="GeneTree" id="ENSGT00940000165627"/>
<keyword evidence="4 5" id="KW-0238">DNA-binding</keyword>
<evidence type="ECO:0000256" key="3">
    <source>
        <dbReference type="ARBA" id="ARBA00022833"/>
    </source>
</evidence>
<name>A0A3P8UQY3_CYNSE</name>
<evidence type="ECO:0000313" key="7">
    <source>
        <dbReference type="Ensembl" id="ENSCSEP00000005603.1"/>
    </source>
</evidence>
<dbReference type="InParanoid" id="A0A3P8UQY3"/>
<evidence type="ECO:0000256" key="2">
    <source>
        <dbReference type="ARBA" id="ARBA00022771"/>
    </source>
</evidence>
<dbReference type="PROSITE" id="PS50950">
    <property type="entry name" value="ZF_THAP"/>
    <property type="match status" value="1"/>
</dbReference>
<keyword evidence="1" id="KW-0479">Metal-binding</keyword>
<dbReference type="Proteomes" id="UP000265120">
    <property type="component" value="Chromosome 2"/>
</dbReference>
<dbReference type="GO" id="GO:0003677">
    <property type="term" value="F:DNA binding"/>
    <property type="evidence" value="ECO:0007669"/>
    <property type="project" value="UniProtKB-UniRule"/>
</dbReference>
<evidence type="ECO:0000259" key="6">
    <source>
        <dbReference type="PROSITE" id="PS50950"/>
    </source>
</evidence>
<keyword evidence="8" id="KW-1185">Reference proteome</keyword>
<evidence type="ECO:0000256" key="1">
    <source>
        <dbReference type="ARBA" id="ARBA00022723"/>
    </source>
</evidence>
<protein>
    <recommendedName>
        <fullName evidence="6">THAP-type domain-containing protein</fullName>
    </recommendedName>
</protein>
<dbReference type="OMA" id="TCTSQPQ"/>
<accession>A0A3P8UQY3</accession>
<reference evidence="7" key="2">
    <citation type="submission" date="2025-08" db="UniProtKB">
        <authorList>
            <consortium name="Ensembl"/>
        </authorList>
    </citation>
    <scope>IDENTIFICATION</scope>
</reference>
<organism evidence="7 8">
    <name type="scientific">Cynoglossus semilaevis</name>
    <name type="common">Tongue sole</name>
    <dbReference type="NCBI Taxonomy" id="244447"/>
    <lineage>
        <taxon>Eukaryota</taxon>
        <taxon>Metazoa</taxon>
        <taxon>Chordata</taxon>
        <taxon>Craniata</taxon>
        <taxon>Vertebrata</taxon>
        <taxon>Euteleostomi</taxon>
        <taxon>Actinopterygii</taxon>
        <taxon>Neopterygii</taxon>
        <taxon>Teleostei</taxon>
        <taxon>Neoteleostei</taxon>
        <taxon>Acanthomorphata</taxon>
        <taxon>Carangaria</taxon>
        <taxon>Pleuronectiformes</taxon>
        <taxon>Pleuronectoidei</taxon>
        <taxon>Cynoglossidae</taxon>
        <taxon>Cynoglossinae</taxon>
        <taxon>Cynoglossus</taxon>
    </lineage>
</organism>
<keyword evidence="3" id="KW-0862">Zinc</keyword>
<evidence type="ECO:0000313" key="8">
    <source>
        <dbReference type="Proteomes" id="UP000265120"/>
    </source>
</evidence>
<proteinExistence type="predicted"/>
<dbReference type="SMART" id="SM00980">
    <property type="entry name" value="THAP"/>
    <property type="match status" value="1"/>
</dbReference>
<feature type="domain" description="THAP-type" evidence="6">
    <location>
        <begin position="1"/>
        <end position="83"/>
    </location>
</feature>
<dbReference type="InterPro" id="IPR038441">
    <property type="entry name" value="THAP_Znf_sf"/>
</dbReference>
<keyword evidence="2 5" id="KW-0863">Zinc-finger</keyword>
<evidence type="ECO:0000256" key="5">
    <source>
        <dbReference type="PROSITE-ProRule" id="PRU00309"/>
    </source>
</evidence>